<keyword evidence="1" id="KW-0732">Signal</keyword>
<name>D5BFS8_ZUNPS</name>
<dbReference type="KEGG" id="zpr:ZPR_0667"/>
<dbReference type="RefSeq" id="WP_013070175.1">
    <property type="nucleotide sequence ID" value="NC_014041.1"/>
</dbReference>
<dbReference type="Pfam" id="PF26622">
    <property type="entry name" value="DUF8199"/>
    <property type="match status" value="1"/>
</dbReference>
<dbReference type="HOGENOM" id="CLU_151284_0_1_10"/>
<organism evidence="2 3">
    <name type="scientific">Zunongwangia profunda (strain DSM 18752 / CCTCC AB 206139 / SM-A87)</name>
    <name type="common">Wangia profunda</name>
    <dbReference type="NCBI Taxonomy" id="655815"/>
    <lineage>
        <taxon>Bacteria</taxon>
        <taxon>Pseudomonadati</taxon>
        <taxon>Bacteroidota</taxon>
        <taxon>Flavobacteriia</taxon>
        <taxon>Flavobacteriales</taxon>
        <taxon>Flavobacteriaceae</taxon>
        <taxon>Zunongwangia</taxon>
    </lineage>
</organism>
<dbReference type="EMBL" id="CP001650">
    <property type="protein sequence ID" value="ADF51022.1"/>
    <property type="molecule type" value="Genomic_DNA"/>
</dbReference>
<evidence type="ECO:0000313" key="3">
    <source>
        <dbReference type="Proteomes" id="UP000001654"/>
    </source>
</evidence>
<dbReference type="AlphaFoldDB" id="D5BFS8"/>
<gene>
    <name evidence="2" type="ordered locus">ZPR_0667</name>
</gene>
<evidence type="ECO:0000256" key="1">
    <source>
        <dbReference type="SAM" id="SignalP"/>
    </source>
</evidence>
<reference evidence="2 3" key="1">
    <citation type="journal article" date="2010" name="BMC Genomics">
        <title>The complete genome of Zunongwangia profunda SM-A87 reveals its adaptation to the deep-sea environment and ecological role in sedimentary organic nitrogen degradation.</title>
        <authorList>
            <person name="Qin Q.L."/>
            <person name="Zhang X.Y."/>
            <person name="Wang X.M."/>
            <person name="Liu G.M."/>
            <person name="Chen X.L."/>
            <person name="Xie B.B."/>
            <person name="Dang H.Y."/>
            <person name="Zhou B.C."/>
            <person name="Yu J."/>
            <person name="Zhang Y.Z."/>
        </authorList>
    </citation>
    <scope>NUCLEOTIDE SEQUENCE [LARGE SCALE GENOMIC DNA]</scope>
    <source>
        <strain evidence="3">DSM 18752 / CCTCC AB 206139 / SM-A87</strain>
    </source>
</reference>
<sequence>MKKVFCKIVASILAVLVLFSTLSFTVDQHFCGSFLVDSAVFTKAKTCGMEMSSADSTEASITKESCCTNKKLEVKGQDELKQNFNTLDFQQQVFITGLVYAYLKLFEVSEPDFIPFKDYSPPKLVCNIQLQDQVFLI</sequence>
<dbReference type="NCBIfam" id="NF047658">
    <property type="entry name" value="HYC_CC_PP"/>
    <property type="match status" value="1"/>
</dbReference>
<dbReference type="eggNOG" id="ENOG5032TXJ">
    <property type="taxonomic scope" value="Bacteria"/>
</dbReference>
<dbReference type="Proteomes" id="UP000001654">
    <property type="component" value="Chromosome"/>
</dbReference>
<dbReference type="InterPro" id="IPR058060">
    <property type="entry name" value="HYC_CC_PP"/>
</dbReference>
<protein>
    <submittedName>
        <fullName evidence="2">Secreted protein</fullName>
    </submittedName>
</protein>
<evidence type="ECO:0000313" key="2">
    <source>
        <dbReference type="EMBL" id="ADF51022.1"/>
    </source>
</evidence>
<accession>D5BFS8</accession>
<feature type="chain" id="PRO_5003068941" evidence="1">
    <location>
        <begin position="26"/>
        <end position="137"/>
    </location>
</feature>
<dbReference type="InterPro" id="IPR058512">
    <property type="entry name" value="DUF8199"/>
</dbReference>
<keyword evidence="3" id="KW-1185">Reference proteome</keyword>
<proteinExistence type="predicted"/>
<dbReference type="STRING" id="655815.ZPR_0667"/>
<feature type="signal peptide" evidence="1">
    <location>
        <begin position="1"/>
        <end position="25"/>
    </location>
</feature>
<dbReference type="OrthoDB" id="1493875at2"/>